<organism evidence="3 4">
    <name type="scientific">Hymenoscyphus fraxineus</name>
    <dbReference type="NCBI Taxonomy" id="746836"/>
    <lineage>
        <taxon>Eukaryota</taxon>
        <taxon>Fungi</taxon>
        <taxon>Dikarya</taxon>
        <taxon>Ascomycota</taxon>
        <taxon>Pezizomycotina</taxon>
        <taxon>Leotiomycetes</taxon>
        <taxon>Helotiales</taxon>
        <taxon>Helotiaceae</taxon>
        <taxon>Hymenoscyphus</taxon>
    </lineage>
</organism>
<protein>
    <submittedName>
        <fullName evidence="3">Uncharacterized protein</fullName>
    </submittedName>
</protein>
<feature type="chain" id="PRO_5040410285" evidence="2">
    <location>
        <begin position="23"/>
        <end position="174"/>
    </location>
</feature>
<evidence type="ECO:0000313" key="3">
    <source>
        <dbReference type="EMBL" id="CAG8955315.1"/>
    </source>
</evidence>
<reference evidence="3" key="1">
    <citation type="submission" date="2021-07" db="EMBL/GenBank/DDBJ databases">
        <authorList>
            <person name="Durling M."/>
        </authorList>
    </citation>
    <scope>NUCLEOTIDE SEQUENCE</scope>
</reference>
<evidence type="ECO:0000313" key="4">
    <source>
        <dbReference type="Proteomes" id="UP000696280"/>
    </source>
</evidence>
<feature type="region of interest" description="Disordered" evidence="1">
    <location>
        <begin position="111"/>
        <end position="140"/>
    </location>
</feature>
<sequence length="174" mass="18938">MCCGGSAHYPLALLALLALALALVAFAFASLWLGDRGPVKSIFGPQHQQTTTLSAASRPPRLELDVVPAFVLTQPQPQPKIKKKSALTTQPNGNSLRIASSCLRAARVVRASARRPPSSTSQPPSPEPPVETPKLSEDERYRAADCMQLATIYHWDHTPLPPSPRYRKLALELQ</sequence>
<dbReference type="AlphaFoldDB" id="A0A9N9KVX4"/>
<dbReference type="Proteomes" id="UP000696280">
    <property type="component" value="Unassembled WGS sequence"/>
</dbReference>
<gene>
    <name evidence="3" type="ORF">HYFRA_00011297</name>
</gene>
<evidence type="ECO:0000256" key="1">
    <source>
        <dbReference type="SAM" id="MobiDB-lite"/>
    </source>
</evidence>
<name>A0A9N9KVX4_9HELO</name>
<proteinExistence type="predicted"/>
<evidence type="ECO:0000256" key="2">
    <source>
        <dbReference type="SAM" id="SignalP"/>
    </source>
</evidence>
<keyword evidence="2" id="KW-0732">Signal</keyword>
<keyword evidence="4" id="KW-1185">Reference proteome</keyword>
<comment type="caution">
    <text evidence="3">The sequence shown here is derived from an EMBL/GenBank/DDBJ whole genome shotgun (WGS) entry which is preliminary data.</text>
</comment>
<feature type="compositionally biased region" description="Low complexity" evidence="1">
    <location>
        <begin position="111"/>
        <end position="122"/>
    </location>
</feature>
<dbReference type="EMBL" id="CAJVRL010000061">
    <property type="protein sequence ID" value="CAG8955315.1"/>
    <property type="molecule type" value="Genomic_DNA"/>
</dbReference>
<accession>A0A9N9KVX4</accession>
<feature type="signal peptide" evidence="2">
    <location>
        <begin position="1"/>
        <end position="22"/>
    </location>
</feature>